<comment type="caution">
    <text evidence="2">The sequence shown here is derived from an EMBL/GenBank/DDBJ whole genome shotgun (WGS) entry which is preliminary data.</text>
</comment>
<keyword evidence="3" id="KW-1185">Reference proteome</keyword>
<dbReference type="Proteomes" id="UP001222325">
    <property type="component" value="Unassembled WGS sequence"/>
</dbReference>
<dbReference type="AlphaFoldDB" id="A0AAD6U8U0"/>
<protein>
    <submittedName>
        <fullName evidence="2">Uncharacterized protein</fullName>
    </submittedName>
</protein>
<accession>A0AAD6U8U0</accession>
<feature type="region of interest" description="Disordered" evidence="1">
    <location>
        <begin position="248"/>
        <end position="272"/>
    </location>
</feature>
<organism evidence="2 3">
    <name type="scientific">Mycena belliarum</name>
    <dbReference type="NCBI Taxonomy" id="1033014"/>
    <lineage>
        <taxon>Eukaryota</taxon>
        <taxon>Fungi</taxon>
        <taxon>Dikarya</taxon>
        <taxon>Basidiomycota</taxon>
        <taxon>Agaricomycotina</taxon>
        <taxon>Agaricomycetes</taxon>
        <taxon>Agaricomycetidae</taxon>
        <taxon>Agaricales</taxon>
        <taxon>Marasmiineae</taxon>
        <taxon>Mycenaceae</taxon>
        <taxon>Mycena</taxon>
    </lineage>
</organism>
<sequence length="440" mass="48742">MVSGKTASENAMFQLIQSDAYEINPAAFPLLPDYVWEDLEMGEVVWRMLNPNKAHPREVYEFIGKGELQHALLLMAINNLADKPEGFASTIMALLTSPNVISAVLNKLKGSMTPMKRMKRVDAAFYVFVGAVWSKVCDGDTEAMLDWLGPIFLPLLRVGGAAYVSHAAAHGPKSLPLPTSSAGVRTAMTVQFLEDFREMQISASRSSASHPWISQKIHDYSPKSPAAIPSFGRLTKELSPMRPIPVKRAAPQVSSLDTGSRTPAQDSWQDPYPELKLWTPTPSPSRIDAVLGIPPQEHLVDPFANDASRTPLQFSQDPEQNSSRGTVTALLPAVQLTVNPATLSNQSSIFLGHRKSRWNQNGSSYRRGEPIFVRTHSFVPVPESFPVGDYRHLIRARGFFYRANYTEPVDSTELLVVSTMRRVLHLFLLTAWDSSVLCTL</sequence>
<reference evidence="2" key="1">
    <citation type="submission" date="2023-03" db="EMBL/GenBank/DDBJ databases">
        <title>Massive genome expansion in bonnet fungi (Mycena s.s.) driven by repeated elements and novel gene families across ecological guilds.</title>
        <authorList>
            <consortium name="Lawrence Berkeley National Laboratory"/>
            <person name="Harder C.B."/>
            <person name="Miyauchi S."/>
            <person name="Viragh M."/>
            <person name="Kuo A."/>
            <person name="Thoen E."/>
            <person name="Andreopoulos B."/>
            <person name="Lu D."/>
            <person name="Skrede I."/>
            <person name="Drula E."/>
            <person name="Henrissat B."/>
            <person name="Morin E."/>
            <person name="Kohler A."/>
            <person name="Barry K."/>
            <person name="LaButti K."/>
            <person name="Morin E."/>
            <person name="Salamov A."/>
            <person name="Lipzen A."/>
            <person name="Mereny Z."/>
            <person name="Hegedus B."/>
            <person name="Baldrian P."/>
            <person name="Stursova M."/>
            <person name="Weitz H."/>
            <person name="Taylor A."/>
            <person name="Grigoriev I.V."/>
            <person name="Nagy L.G."/>
            <person name="Martin F."/>
            <person name="Kauserud H."/>
        </authorList>
    </citation>
    <scope>NUCLEOTIDE SEQUENCE</scope>
    <source>
        <strain evidence="2">CBHHK173m</strain>
    </source>
</reference>
<proteinExistence type="predicted"/>
<name>A0AAD6U8U0_9AGAR</name>
<evidence type="ECO:0000313" key="3">
    <source>
        <dbReference type="Proteomes" id="UP001222325"/>
    </source>
</evidence>
<dbReference type="EMBL" id="JARJCN010000020">
    <property type="protein sequence ID" value="KAJ7091560.1"/>
    <property type="molecule type" value="Genomic_DNA"/>
</dbReference>
<evidence type="ECO:0000313" key="2">
    <source>
        <dbReference type="EMBL" id="KAJ7091560.1"/>
    </source>
</evidence>
<gene>
    <name evidence="2" type="ORF">B0H15DRAFT_836636</name>
</gene>
<feature type="compositionally biased region" description="Polar residues" evidence="1">
    <location>
        <begin position="252"/>
        <end position="268"/>
    </location>
</feature>
<evidence type="ECO:0000256" key="1">
    <source>
        <dbReference type="SAM" id="MobiDB-lite"/>
    </source>
</evidence>